<dbReference type="OrthoDB" id="9773411at2"/>
<evidence type="ECO:0000256" key="1">
    <source>
        <dbReference type="ARBA" id="ARBA00023157"/>
    </source>
</evidence>
<evidence type="ECO:0000313" key="5">
    <source>
        <dbReference type="Proteomes" id="UP000001062"/>
    </source>
</evidence>
<gene>
    <name evidence="4" type="ordered locus">Marme_3434</name>
</gene>
<dbReference type="NCBIfam" id="NF040941">
    <property type="entry name" value="GGGWT_bact"/>
    <property type="match status" value="1"/>
</dbReference>
<reference evidence="4 5" key="1">
    <citation type="journal article" date="2012" name="Stand. Genomic Sci.">
        <title>Complete genome sequence of the melanogenic marine bacterium Marinomonas mediterranea type strain (MMB-1(T)).</title>
        <authorList>
            <person name="Lucas-Elio P."/>
            <person name="Goodwin L."/>
            <person name="Woyke T."/>
            <person name="Pitluck S."/>
            <person name="Nolan M."/>
            <person name="Kyrpides N.C."/>
            <person name="Detter J.C."/>
            <person name="Copeland A."/>
            <person name="Teshima H."/>
            <person name="Bruce D."/>
            <person name="Detter C."/>
            <person name="Tapia R."/>
            <person name="Han S."/>
            <person name="Land M.L."/>
            <person name="Ivanova N."/>
            <person name="Mikhailova N."/>
            <person name="Johnston A.W."/>
            <person name="Sanchez-Amat A."/>
        </authorList>
    </citation>
    <scope>NUCLEOTIDE SEQUENCE [LARGE SCALE GENOMIC DNA]</scope>
    <source>
        <strain evidence="5">ATCC 700492 / JCM 21426 / NBRC 103028 / MMB-1</strain>
    </source>
</reference>
<feature type="signal peptide" evidence="2">
    <location>
        <begin position="1"/>
        <end position="20"/>
    </location>
</feature>
<dbReference type="PROSITE" id="PS51406">
    <property type="entry name" value="FIBRINOGEN_C_2"/>
    <property type="match status" value="1"/>
</dbReference>
<dbReference type="PANTHER" id="PTHR16146">
    <property type="entry name" value="INTELECTIN"/>
    <property type="match status" value="1"/>
</dbReference>
<dbReference type="PATRIC" id="fig|717774.3.peg.3536"/>
<dbReference type="SUPFAM" id="SSF56496">
    <property type="entry name" value="Fibrinogen C-terminal domain-like"/>
    <property type="match status" value="1"/>
</dbReference>
<dbReference type="Proteomes" id="UP000001062">
    <property type="component" value="Chromosome"/>
</dbReference>
<dbReference type="InterPro" id="IPR036056">
    <property type="entry name" value="Fibrinogen-like_C"/>
</dbReference>
<dbReference type="EMBL" id="CP002583">
    <property type="protein sequence ID" value="ADZ92650.1"/>
    <property type="molecule type" value="Genomic_DNA"/>
</dbReference>
<dbReference type="HOGENOM" id="CLU_603829_0_0_6"/>
<protein>
    <recommendedName>
        <fullName evidence="3">Fibrinogen C-terminal domain-containing protein</fullName>
    </recommendedName>
</protein>
<keyword evidence="1" id="KW-1015">Disulfide bond</keyword>
<dbReference type="InterPro" id="IPR002181">
    <property type="entry name" value="Fibrinogen_a/b/g_C_dom"/>
</dbReference>
<dbReference type="STRING" id="717774.Marme_3434"/>
<dbReference type="PANTHER" id="PTHR16146:SF46">
    <property type="entry name" value="INTELECTIN-1A-RELATED"/>
    <property type="match status" value="1"/>
</dbReference>
<dbReference type="KEGG" id="mme:Marme_3434"/>
<dbReference type="AlphaFoldDB" id="F2JTN0"/>
<evidence type="ECO:0000256" key="2">
    <source>
        <dbReference type="SAM" id="SignalP"/>
    </source>
</evidence>
<proteinExistence type="predicted"/>
<dbReference type="RefSeq" id="WP_013662552.1">
    <property type="nucleotide sequence ID" value="NC_015276.1"/>
</dbReference>
<keyword evidence="2" id="KW-0732">Signal</keyword>
<dbReference type="GO" id="GO:0070492">
    <property type="term" value="F:oligosaccharide binding"/>
    <property type="evidence" value="ECO:0007669"/>
    <property type="project" value="TreeGrafter"/>
</dbReference>
<evidence type="ECO:0000259" key="3">
    <source>
        <dbReference type="PROSITE" id="PS51406"/>
    </source>
</evidence>
<evidence type="ECO:0000313" key="4">
    <source>
        <dbReference type="EMBL" id="ADZ92650.1"/>
    </source>
</evidence>
<accession>F2JTN0</accession>
<dbReference type="eggNOG" id="COG3291">
    <property type="taxonomic scope" value="Bacteria"/>
</dbReference>
<sequence length="453" mass="48977" precursor="true">MFKKALLVSAMSLSVTYSYGADIGETTINSVVKTVGISGVSDPIVITGVPSSNEADSGAVSVSNVTSSTFDISFKEWEYLDGIHSDETVPYAVWEAGRVEKADGTVWEVGSFDQAAKSKRVEFLQPFDGVPKLFITGQTSNGDTYVVRAKSVTSYGFVSVAQFFEASKNKSFDEKVGYLAIYSSEEEGQLDNGLPYDLQWKKSDNVSGKPVVNFAGKTVTLEEDSSKDTEVAHVSEVLSMMSINGNLFASDSSLYGSDPMSLRQEPEKLEFLSSCKALIDNDSTLPSGYYSIDPDGVGGIAEFTTYCNMEFKGGGWTLVSKRRSSIGDPTDAITSDSVSQYLRDSQWIELRGQASELLAVQDVESDIPTKYATGDISTLLAANCVPLGDSLSQVKLIHHESSGCSGNGSDYSGLGSTKNNMVSFLWGYNKSLWSHNPASNYHSSSENIDIYVR</sequence>
<feature type="domain" description="Fibrinogen C-terminal" evidence="3">
    <location>
        <begin position="266"/>
        <end position="323"/>
    </location>
</feature>
<organism evidence="4 5">
    <name type="scientific">Marinomonas mediterranea (strain ATCC 700492 / JCM 21426 / NBRC 103028 / MMB-1)</name>
    <dbReference type="NCBI Taxonomy" id="717774"/>
    <lineage>
        <taxon>Bacteria</taxon>
        <taxon>Pseudomonadati</taxon>
        <taxon>Pseudomonadota</taxon>
        <taxon>Gammaproteobacteria</taxon>
        <taxon>Oceanospirillales</taxon>
        <taxon>Oceanospirillaceae</taxon>
        <taxon>Marinomonas</taxon>
    </lineage>
</organism>
<name>F2JTN0_MARM1</name>
<dbReference type="Gene3D" id="2.60.120.1000">
    <property type="match status" value="1"/>
</dbReference>
<feature type="chain" id="PRO_5003280599" description="Fibrinogen C-terminal domain-containing protein" evidence="2">
    <location>
        <begin position="21"/>
        <end position="453"/>
    </location>
</feature>
<keyword evidence="5" id="KW-1185">Reference proteome</keyword>
<dbReference type="GO" id="GO:0005615">
    <property type="term" value="C:extracellular space"/>
    <property type="evidence" value="ECO:0007669"/>
    <property type="project" value="TreeGrafter"/>
</dbReference>